<proteinExistence type="predicted"/>
<keyword evidence="7" id="KW-1185">Reference proteome</keyword>
<dbReference type="PANTHER" id="PTHR46233">
    <property type="entry name" value="HYDROXYACYLGLUTATHIONE HYDROLASE GLOC"/>
    <property type="match status" value="1"/>
</dbReference>
<dbReference type="SMART" id="SM00849">
    <property type="entry name" value="Lactamase_B"/>
    <property type="match status" value="1"/>
</dbReference>
<sequence length="271" mass="31285">MNRLNKPVFTKGTIREMEDMSFFIYAKIFDDLLIVAQKQTNCFVLKTSDGLIVIDAIWPVKEAFEAIIDSIEDVGWNPAAIKKLVLTHGHVDHTGCGKWFVERYHADTYLSKIDDIFWNEYPTKPDRPETWKDYKINVYIQDGDTITLGDKTIYVYGTPGHTPGGLSYMFPVKEKGETHMAALWGGTTPPWTKNEVKQYLKSLDYFISEAICRKVDVALSNHTAIDNGLERIMYSKKRLDYMPNIYIIGQDGFQNYCQVFRTLSYEMLEKL</sequence>
<evidence type="ECO:0000256" key="3">
    <source>
        <dbReference type="ARBA" id="ARBA00022801"/>
    </source>
</evidence>
<dbReference type="Gene3D" id="3.60.15.10">
    <property type="entry name" value="Ribonuclease Z/Hydroxyacylglutathione hydrolase-like"/>
    <property type="match status" value="1"/>
</dbReference>
<keyword evidence="2" id="KW-0479">Metal-binding</keyword>
<dbReference type="RefSeq" id="WP_106009467.1">
    <property type="nucleotide sequence ID" value="NZ_JALCPJ010000055.1"/>
</dbReference>
<dbReference type="InterPro" id="IPR001279">
    <property type="entry name" value="Metallo-B-lactamas"/>
</dbReference>
<dbReference type="OrthoDB" id="9802248at2"/>
<dbReference type="Proteomes" id="UP000237798">
    <property type="component" value="Unassembled WGS sequence"/>
</dbReference>
<organism evidence="6 7">
    <name type="scientific">Clostridium luticellarii</name>
    <dbReference type="NCBI Taxonomy" id="1691940"/>
    <lineage>
        <taxon>Bacteria</taxon>
        <taxon>Bacillati</taxon>
        <taxon>Bacillota</taxon>
        <taxon>Clostridia</taxon>
        <taxon>Eubacteriales</taxon>
        <taxon>Clostridiaceae</taxon>
        <taxon>Clostridium</taxon>
    </lineage>
</organism>
<evidence type="ECO:0000313" key="7">
    <source>
        <dbReference type="Proteomes" id="UP000237798"/>
    </source>
</evidence>
<dbReference type="InterPro" id="IPR036866">
    <property type="entry name" value="RibonucZ/Hydroxyglut_hydro"/>
</dbReference>
<gene>
    <name evidence="6" type="primary">baeB</name>
    <name evidence="6" type="ORF">CLLU_18700</name>
</gene>
<protein>
    <submittedName>
        <fullName evidence="6">Putative polyketide biosynthesis zinc-dependent hydrolase BaeB</fullName>
        <ecNumber evidence="6">3.-.-.-</ecNumber>
    </submittedName>
</protein>
<dbReference type="GO" id="GO:0046872">
    <property type="term" value="F:metal ion binding"/>
    <property type="evidence" value="ECO:0007669"/>
    <property type="project" value="UniProtKB-KW"/>
</dbReference>
<keyword evidence="4" id="KW-0862">Zinc</keyword>
<dbReference type="EC" id="3.-.-.-" evidence="6"/>
<dbReference type="GO" id="GO:0016787">
    <property type="term" value="F:hydrolase activity"/>
    <property type="evidence" value="ECO:0007669"/>
    <property type="project" value="UniProtKB-KW"/>
</dbReference>
<evidence type="ECO:0000256" key="1">
    <source>
        <dbReference type="ARBA" id="ARBA00001947"/>
    </source>
</evidence>
<comment type="caution">
    <text evidence="6">The sequence shown here is derived from an EMBL/GenBank/DDBJ whole genome shotgun (WGS) entry which is preliminary data.</text>
</comment>
<dbReference type="EMBL" id="PVXP01000023">
    <property type="protein sequence ID" value="PRR85134.1"/>
    <property type="molecule type" value="Genomic_DNA"/>
</dbReference>
<dbReference type="Pfam" id="PF00753">
    <property type="entry name" value="Lactamase_B"/>
    <property type="match status" value="1"/>
</dbReference>
<dbReference type="SUPFAM" id="SSF56281">
    <property type="entry name" value="Metallo-hydrolase/oxidoreductase"/>
    <property type="match status" value="1"/>
</dbReference>
<dbReference type="InterPro" id="IPR051453">
    <property type="entry name" value="MBL_Glyoxalase_II"/>
</dbReference>
<comment type="cofactor">
    <cofactor evidence="1">
        <name>Zn(2+)</name>
        <dbReference type="ChEBI" id="CHEBI:29105"/>
    </cofactor>
</comment>
<keyword evidence="3 6" id="KW-0378">Hydrolase</keyword>
<evidence type="ECO:0000313" key="6">
    <source>
        <dbReference type="EMBL" id="PRR85134.1"/>
    </source>
</evidence>
<dbReference type="PANTHER" id="PTHR46233:SF3">
    <property type="entry name" value="HYDROXYACYLGLUTATHIONE HYDROLASE GLOC"/>
    <property type="match status" value="1"/>
</dbReference>
<feature type="domain" description="Metallo-beta-lactamase" evidence="5">
    <location>
        <begin position="39"/>
        <end position="222"/>
    </location>
</feature>
<dbReference type="AlphaFoldDB" id="A0A2T0BMM6"/>
<evidence type="ECO:0000259" key="5">
    <source>
        <dbReference type="SMART" id="SM00849"/>
    </source>
</evidence>
<accession>A0A2T0BMM6</accession>
<evidence type="ECO:0000256" key="4">
    <source>
        <dbReference type="ARBA" id="ARBA00022833"/>
    </source>
</evidence>
<reference evidence="6 7" key="1">
    <citation type="submission" date="2018-03" db="EMBL/GenBank/DDBJ databases">
        <title>Genome sequence of Clostridium luticellarii DSM 29923.</title>
        <authorList>
            <person name="Poehlein A."/>
            <person name="Daniel R."/>
        </authorList>
    </citation>
    <scope>NUCLEOTIDE SEQUENCE [LARGE SCALE GENOMIC DNA]</scope>
    <source>
        <strain evidence="6 7">DSM 29923</strain>
    </source>
</reference>
<evidence type="ECO:0000256" key="2">
    <source>
        <dbReference type="ARBA" id="ARBA00022723"/>
    </source>
</evidence>
<name>A0A2T0BMM6_9CLOT</name>